<reference evidence="3 4" key="1">
    <citation type="submission" date="2019-07" db="EMBL/GenBank/DDBJ databases">
        <title>De Novo Assembly of kiwifruit Actinidia rufa.</title>
        <authorList>
            <person name="Sugita-Konishi S."/>
            <person name="Sato K."/>
            <person name="Mori E."/>
            <person name="Abe Y."/>
            <person name="Kisaki G."/>
            <person name="Hamano K."/>
            <person name="Suezawa K."/>
            <person name="Otani M."/>
            <person name="Fukuda T."/>
            <person name="Manabe T."/>
            <person name="Gomi K."/>
            <person name="Tabuchi M."/>
            <person name="Akimitsu K."/>
            <person name="Kataoka I."/>
        </authorList>
    </citation>
    <scope>NUCLEOTIDE SEQUENCE [LARGE SCALE GENOMIC DNA]</scope>
    <source>
        <strain evidence="4">cv. Fuchu</strain>
    </source>
</reference>
<dbReference type="EMBL" id="BJWL01000015">
    <property type="protein sequence ID" value="GFZ02920.1"/>
    <property type="molecule type" value="Genomic_DNA"/>
</dbReference>
<dbReference type="NCBIfam" id="TIGR00756">
    <property type="entry name" value="PPR"/>
    <property type="match status" value="3"/>
</dbReference>
<keyword evidence="1" id="KW-0677">Repeat</keyword>
<evidence type="ECO:0000256" key="1">
    <source>
        <dbReference type="ARBA" id="ARBA00022737"/>
    </source>
</evidence>
<organism evidence="3 4">
    <name type="scientific">Actinidia rufa</name>
    <dbReference type="NCBI Taxonomy" id="165716"/>
    <lineage>
        <taxon>Eukaryota</taxon>
        <taxon>Viridiplantae</taxon>
        <taxon>Streptophyta</taxon>
        <taxon>Embryophyta</taxon>
        <taxon>Tracheophyta</taxon>
        <taxon>Spermatophyta</taxon>
        <taxon>Magnoliopsida</taxon>
        <taxon>eudicotyledons</taxon>
        <taxon>Gunneridae</taxon>
        <taxon>Pentapetalae</taxon>
        <taxon>asterids</taxon>
        <taxon>Ericales</taxon>
        <taxon>Actinidiaceae</taxon>
        <taxon>Actinidia</taxon>
    </lineage>
</organism>
<proteinExistence type="predicted"/>
<dbReference type="FunFam" id="1.25.40.10:FF:000627">
    <property type="entry name" value="Pentatricopeptide repeat-containing protein"/>
    <property type="match status" value="1"/>
</dbReference>
<dbReference type="Pfam" id="PF13041">
    <property type="entry name" value="PPR_2"/>
    <property type="match status" value="2"/>
</dbReference>
<dbReference type="InterPro" id="IPR011990">
    <property type="entry name" value="TPR-like_helical_dom_sf"/>
</dbReference>
<dbReference type="Proteomes" id="UP000585474">
    <property type="component" value="Unassembled WGS sequence"/>
</dbReference>
<accession>A0A7J0FXL5</accession>
<evidence type="ECO:0000313" key="3">
    <source>
        <dbReference type="EMBL" id="GFZ02920.1"/>
    </source>
</evidence>
<dbReference type="GO" id="GO:0009451">
    <property type="term" value="P:RNA modification"/>
    <property type="evidence" value="ECO:0007669"/>
    <property type="project" value="InterPro"/>
</dbReference>
<sequence length="373" mass="41548">MPKPALESYWGMRLDVFVGITLVRSYLRFEFTEDVHHVFDELAVRDVVLWNAMINGFAQIGQFGRAMEVCRKMGEEGVVLSKFTVTGMLSVFTIMGDLNNGRAIHGFVIIMGHNSGVAVLNALIDMYGKCKRVEGVLKIFEMMHEKDIFSWNSILCVHDQCGDHDGTLRLFDRMLCAGVKPDLVTVTTVLPACARLAVLMHGKEIHSYMIINGLEEGDDEDVDDVYVTNAVMDIMREAQLKPDEITFVGVLSACSHAGLGWAAKEAYELAATTPIEANPVVWRALLAACWFHGNAALAEVAAQQVSEVRHTMRQHNMRKTQGCSWIELSDGVHVFVTGDLTHPEDYLIYAVLNSLNACIYENGYMRIVEHDGS</sequence>
<name>A0A7J0FXL5_9ERIC</name>
<dbReference type="PROSITE" id="PS51375">
    <property type="entry name" value="PPR"/>
    <property type="match status" value="2"/>
</dbReference>
<comment type="caution">
    <text evidence="3">The sequence shown here is derived from an EMBL/GenBank/DDBJ whole genome shotgun (WGS) entry which is preliminary data.</text>
</comment>
<dbReference type="GO" id="GO:0003723">
    <property type="term" value="F:RNA binding"/>
    <property type="evidence" value="ECO:0007669"/>
    <property type="project" value="InterPro"/>
</dbReference>
<feature type="repeat" description="PPR" evidence="2">
    <location>
        <begin position="147"/>
        <end position="181"/>
    </location>
</feature>
<evidence type="ECO:0000256" key="2">
    <source>
        <dbReference type="PROSITE-ProRule" id="PRU00708"/>
    </source>
</evidence>
<dbReference type="Gene3D" id="1.25.40.10">
    <property type="entry name" value="Tetratricopeptide repeat domain"/>
    <property type="match status" value="3"/>
</dbReference>
<dbReference type="OrthoDB" id="631241at2759"/>
<protein>
    <submittedName>
        <fullName evidence="3">Pentatricopeptide repeat (PPR) superfamily protein</fullName>
    </submittedName>
</protein>
<dbReference type="InterPro" id="IPR046960">
    <property type="entry name" value="PPR_At4g14850-like_plant"/>
</dbReference>
<evidence type="ECO:0000313" key="4">
    <source>
        <dbReference type="Proteomes" id="UP000585474"/>
    </source>
</evidence>
<feature type="repeat" description="PPR" evidence="2">
    <location>
        <begin position="46"/>
        <end position="80"/>
    </location>
</feature>
<dbReference type="AlphaFoldDB" id="A0A7J0FXL5"/>
<dbReference type="PANTHER" id="PTHR47926">
    <property type="entry name" value="PENTATRICOPEPTIDE REPEAT-CONTAINING PROTEIN"/>
    <property type="match status" value="1"/>
</dbReference>
<gene>
    <name evidence="3" type="ORF">Acr_15g0015280</name>
</gene>
<keyword evidence="4" id="KW-1185">Reference proteome</keyword>
<dbReference type="InterPro" id="IPR002885">
    <property type="entry name" value="PPR_rpt"/>
</dbReference>